<gene>
    <name evidence="1" type="ORF">APZ19_28605</name>
</gene>
<organism evidence="1 2">
    <name type="scientific">Vibrio owensii</name>
    <dbReference type="NCBI Taxonomy" id="696485"/>
    <lineage>
        <taxon>Bacteria</taxon>
        <taxon>Pseudomonadati</taxon>
        <taxon>Pseudomonadota</taxon>
        <taxon>Gammaproteobacteria</taxon>
        <taxon>Vibrionales</taxon>
        <taxon>Vibrionaceae</taxon>
        <taxon>Vibrio</taxon>
    </lineage>
</organism>
<geneLocation type="plasmid" evidence="2">
    <name>pvhvo-r</name>
</geneLocation>
<dbReference type="RefSeq" id="WP_054824746.1">
    <property type="nucleotide sequence ID" value="NZ_CP045862.1"/>
</dbReference>
<keyword evidence="1" id="KW-0614">Plasmid</keyword>
<evidence type="ECO:0000313" key="1">
    <source>
        <dbReference type="EMBL" id="QGH51111.1"/>
    </source>
</evidence>
<dbReference type="Proteomes" id="UP000390336">
    <property type="component" value="Plasmid pVHvo-R"/>
</dbReference>
<evidence type="ECO:0000313" key="2">
    <source>
        <dbReference type="Proteomes" id="UP000390336"/>
    </source>
</evidence>
<dbReference type="EMBL" id="CP045862">
    <property type="protein sequence ID" value="QGH51111.1"/>
    <property type="molecule type" value="Genomic_DNA"/>
</dbReference>
<reference evidence="1 2" key="1">
    <citation type="journal article" date="2015" name="Genome Announc.">
        <title>Draft Genome Sequence of Vibrio owensii Strain SH-14, Which Causes Shrimp Acute Hepatopancreatic Necrosis Disease.</title>
        <authorList>
            <person name="Liu L."/>
            <person name="Xiao J."/>
            <person name="Xia X."/>
            <person name="Pan Y."/>
            <person name="Yan S."/>
            <person name="Wang Y."/>
        </authorList>
    </citation>
    <scope>NUCLEOTIDE SEQUENCE [LARGE SCALE GENOMIC DNA]</scope>
    <source>
        <strain evidence="1 2">SH14</strain>
    </source>
</reference>
<name>A0AAP9GJ36_9VIBR</name>
<accession>A0AAP9GJ36</accession>
<protein>
    <submittedName>
        <fullName evidence="1">Uncharacterized protein</fullName>
    </submittedName>
</protein>
<dbReference type="AlphaFoldDB" id="A0AAP9GJ36"/>
<proteinExistence type="predicted"/>
<sequence>MSQLITSRAERYQRNQEKMTAIILFLKQESYTSIEILRLLLGYKENGPLYRLLRKMTELGYIKKHIFEFQTGKISIWGITDSGLTQNIRDKSENFRTFKPNKVTAESLERKLVRQKKQISLKKNVQTVLPNKAKVTT</sequence>